<evidence type="ECO:0000256" key="6">
    <source>
        <dbReference type="ARBA" id="ARBA00022777"/>
    </source>
</evidence>
<gene>
    <name evidence="13" type="ORF">GSMUA_312620.1</name>
</gene>
<evidence type="ECO:0000256" key="7">
    <source>
        <dbReference type="ARBA" id="ARBA00022840"/>
    </source>
</evidence>
<accession>A0A8D7AS96</accession>
<evidence type="ECO:0000313" key="13">
    <source>
        <dbReference type="EMBL" id="CAG1853036.1"/>
    </source>
</evidence>
<dbReference type="InterPro" id="IPR050660">
    <property type="entry name" value="NEK_Ser/Thr_kinase"/>
</dbReference>
<evidence type="ECO:0000256" key="9">
    <source>
        <dbReference type="ARBA" id="ARBA00048679"/>
    </source>
</evidence>
<comment type="catalytic activity">
    <reaction evidence="8">
        <text>L-threonyl-[protein] + ATP = O-phospho-L-threonyl-[protein] + ADP + H(+)</text>
        <dbReference type="Rhea" id="RHEA:46608"/>
        <dbReference type="Rhea" id="RHEA-COMP:11060"/>
        <dbReference type="Rhea" id="RHEA-COMP:11605"/>
        <dbReference type="ChEBI" id="CHEBI:15378"/>
        <dbReference type="ChEBI" id="CHEBI:30013"/>
        <dbReference type="ChEBI" id="CHEBI:30616"/>
        <dbReference type="ChEBI" id="CHEBI:61977"/>
        <dbReference type="ChEBI" id="CHEBI:456216"/>
        <dbReference type="EC" id="2.7.11.1"/>
    </reaction>
</comment>
<keyword evidence="5 10" id="KW-0547">Nucleotide-binding</keyword>
<dbReference type="EC" id="2.7.11.1" evidence="2"/>
<dbReference type="InterPro" id="IPR011009">
    <property type="entry name" value="Kinase-like_dom_sf"/>
</dbReference>
<dbReference type="PROSITE" id="PS00107">
    <property type="entry name" value="PROTEIN_KINASE_ATP"/>
    <property type="match status" value="1"/>
</dbReference>
<feature type="binding site" evidence="10">
    <location>
        <position position="33"/>
    </location>
    <ligand>
        <name>ATP</name>
        <dbReference type="ChEBI" id="CHEBI:30616"/>
    </ligand>
</feature>
<proteinExistence type="inferred from homology"/>
<dbReference type="Pfam" id="PF00069">
    <property type="entry name" value="Pkinase"/>
    <property type="match status" value="1"/>
</dbReference>
<dbReference type="GO" id="GO:0004674">
    <property type="term" value="F:protein serine/threonine kinase activity"/>
    <property type="evidence" value="ECO:0007669"/>
    <property type="project" value="UniProtKB-KW"/>
</dbReference>
<keyword evidence="4" id="KW-0808">Transferase</keyword>
<evidence type="ECO:0000256" key="8">
    <source>
        <dbReference type="ARBA" id="ARBA00047899"/>
    </source>
</evidence>
<protein>
    <recommendedName>
        <fullName evidence="2">non-specific serine/threonine protein kinase</fullName>
        <ecNumber evidence="2">2.7.11.1</ecNumber>
    </recommendedName>
</protein>
<dbReference type="Gene3D" id="3.30.200.20">
    <property type="entry name" value="Phosphorylase Kinase, domain 1"/>
    <property type="match status" value="1"/>
</dbReference>
<dbReference type="InterPro" id="IPR000719">
    <property type="entry name" value="Prot_kinase_dom"/>
</dbReference>
<evidence type="ECO:0000256" key="2">
    <source>
        <dbReference type="ARBA" id="ARBA00012513"/>
    </source>
</evidence>
<evidence type="ECO:0000256" key="11">
    <source>
        <dbReference type="SAM" id="MobiDB-lite"/>
    </source>
</evidence>
<evidence type="ECO:0000256" key="4">
    <source>
        <dbReference type="ARBA" id="ARBA00022679"/>
    </source>
</evidence>
<dbReference type="EMBL" id="HG996476">
    <property type="protein sequence ID" value="CAG1853036.1"/>
    <property type="molecule type" value="Genomic_DNA"/>
</dbReference>
<dbReference type="PANTHER" id="PTHR43671">
    <property type="entry name" value="SERINE/THREONINE-PROTEIN KINASE NEK"/>
    <property type="match status" value="1"/>
</dbReference>
<dbReference type="Gene3D" id="1.10.510.10">
    <property type="entry name" value="Transferase(Phosphotransferase) domain 1"/>
    <property type="match status" value="1"/>
</dbReference>
<dbReference type="PANTHER" id="PTHR43671:SF66">
    <property type="entry name" value="SERINE_THREONINE-PROTEIN KINASE NEK2"/>
    <property type="match status" value="1"/>
</dbReference>
<dbReference type="SMART" id="SM00220">
    <property type="entry name" value="S_TKc"/>
    <property type="match status" value="1"/>
</dbReference>
<evidence type="ECO:0000256" key="5">
    <source>
        <dbReference type="ARBA" id="ARBA00022741"/>
    </source>
</evidence>
<evidence type="ECO:0000256" key="3">
    <source>
        <dbReference type="ARBA" id="ARBA00022527"/>
    </source>
</evidence>
<dbReference type="GO" id="GO:0005524">
    <property type="term" value="F:ATP binding"/>
    <property type="evidence" value="ECO:0007669"/>
    <property type="project" value="UniProtKB-UniRule"/>
</dbReference>
<name>A0A8D7AS96_MUSAM</name>
<dbReference type="InterPro" id="IPR008271">
    <property type="entry name" value="Ser/Thr_kinase_AS"/>
</dbReference>
<feature type="region of interest" description="Disordered" evidence="11">
    <location>
        <begin position="517"/>
        <end position="553"/>
    </location>
</feature>
<keyword evidence="3" id="KW-0723">Serine/threonine-protein kinase</keyword>
<dbReference type="FunFam" id="3.30.200.20:FF:000108">
    <property type="entry name" value="Serine/threonine-protein kinase Nek2"/>
    <property type="match status" value="1"/>
</dbReference>
<reference evidence="13" key="1">
    <citation type="submission" date="2021-03" db="EMBL/GenBank/DDBJ databases">
        <authorList>
            <consortium name="Genoscope - CEA"/>
            <person name="William W."/>
        </authorList>
    </citation>
    <scope>NUCLEOTIDE SEQUENCE</scope>
    <source>
        <strain evidence="13">Doubled-haploid Pahang</strain>
    </source>
</reference>
<dbReference type="PROSITE" id="PS00108">
    <property type="entry name" value="PROTEIN_KINASE_ST"/>
    <property type="match status" value="1"/>
</dbReference>
<sequence>MEQYEVLEQIGKGAFGSALLVRHKVENKRYVLKKIRLARQTDRTRRSAHQEMELISKVRNPFIVEYKDSWVEKGCYVCIVIGYCEGGDMAEVIKKANGHLFPEEKLCKWLVQLLMALDYLHKNHILHRDVKCSNIFLTRDQSIRLGDFGLAKILNSDDLACSVVGTPCYMCPELLADIPYGSKSDIWSLGCCIYEMTALKPAFKAFIYLWFIVIQDMQALINKINKSIVAPLPSSYSGAFRGLIRSMLRKSPEHRPSAAELLKHPHLQPYVLQVNLKSSPTRNMLPIHQVTSNHIRKIRFQDDEDNFMYRNREKRNSLGNERILNLNKTVEQDSLSSTQTIKDFPIYLNQRIKHLSLGSSQVGESVIDKGIHEKRSSTLKTPRYAPKTFTTPMMQVESSKALHPGPKSEPLIILLTQLASRTPADRTGQTTRRASLPLLTSETRPKCNLNILHRVESPDVSVNSPRIDRIAEFPLASSEDPLFSFHKLSSAHGSFSATPNSGDRSITKDKCTIQIFRTEGDNGSDSSDRNPTAADASSRGSSESRQRRFDTSSYQQRAEALEGLLEFSAQLLQQERYEELGVLLKPFGPEKVSPRETAIWLTKSFKETIP</sequence>
<dbReference type="FunFam" id="1.10.510.10:FF:001795">
    <property type="entry name" value="Serine/threonine-protein kinase Nek1"/>
    <property type="match status" value="1"/>
</dbReference>
<dbReference type="InterPro" id="IPR017441">
    <property type="entry name" value="Protein_kinase_ATP_BS"/>
</dbReference>
<dbReference type="CDD" id="cd08215">
    <property type="entry name" value="STKc_Nek"/>
    <property type="match status" value="1"/>
</dbReference>
<evidence type="ECO:0000259" key="12">
    <source>
        <dbReference type="PROSITE" id="PS50011"/>
    </source>
</evidence>
<organism evidence="13">
    <name type="scientific">Musa acuminata subsp. malaccensis</name>
    <name type="common">Wild banana</name>
    <name type="synonym">Musa malaccensis</name>
    <dbReference type="NCBI Taxonomy" id="214687"/>
    <lineage>
        <taxon>Eukaryota</taxon>
        <taxon>Viridiplantae</taxon>
        <taxon>Streptophyta</taxon>
        <taxon>Embryophyta</taxon>
        <taxon>Tracheophyta</taxon>
        <taxon>Spermatophyta</taxon>
        <taxon>Magnoliopsida</taxon>
        <taxon>Liliopsida</taxon>
        <taxon>Zingiberales</taxon>
        <taxon>Musaceae</taxon>
        <taxon>Musa</taxon>
    </lineage>
</organism>
<dbReference type="PROSITE" id="PS50011">
    <property type="entry name" value="PROTEIN_KINASE_DOM"/>
    <property type="match status" value="1"/>
</dbReference>
<evidence type="ECO:0000256" key="1">
    <source>
        <dbReference type="ARBA" id="ARBA00010886"/>
    </source>
</evidence>
<comment type="catalytic activity">
    <reaction evidence="9">
        <text>L-seryl-[protein] + ATP = O-phospho-L-seryl-[protein] + ADP + H(+)</text>
        <dbReference type="Rhea" id="RHEA:17989"/>
        <dbReference type="Rhea" id="RHEA-COMP:9863"/>
        <dbReference type="Rhea" id="RHEA-COMP:11604"/>
        <dbReference type="ChEBI" id="CHEBI:15378"/>
        <dbReference type="ChEBI" id="CHEBI:29999"/>
        <dbReference type="ChEBI" id="CHEBI:30616"/>
        <dbReference type="ChEBI" id="CHEBI:83421"/>
        <dbReference type="ChEBI" id="CHEBI:456216"/>
        <dbReference type="EC" id="2.7.11.1"/>
    </reaction>
</comment>
<dbReference type="AlphaFoldDB" id="A0A8D7AS96"/>
<dbReference type="SUPFAM" id="SSF56112">
    <property type="entry name" value="Protein kinase-like (PK-like)"/>
    <property type="match status" value="1"/>
</dbReference>
<evidence type="ECO:0000256" key="10">
    <source>
        <dbReference type="PROSITE-ProRule" id="PRU10141"/>
    </source>
</evidence>
<keyword evidence="6" id="KW-0418">Kinase</keyword>
<keyword evidence="7 10" id="KW-0067">ATP-binding</keyword>
<comment type="similarity">
    <text evidence="1">Belongs to the protein kinase superfamily. NEK Ser/Thr protein kinase family. NIMA subfamily.</text>
</comment>
<feature type="domain" description="Protein kinase" evidence="12">
    <location>
        <begin position="4"/>
        <end position="267"/>
    </location>
</feature>